<dbReference type="OrthoDB" id="9782583at2"/>
<proteinExistence type="predicted"/>
<dbReference type="KEGG" id="cbot:ATE48_15325"/>
<dbReference type="FunCoup" id="A0A1B1AKT8">
    <property type="interactions" value="54"/>
</dbReference>
<dbReference type="SMART" id="SM00271">
    <property type="entry name" value="DnaJ"/>
    <property type="match status" value="1"/>
</dbReference>
<dbReference type="AlphaFoldDB" id="A0A1B1AKT8"/>
<evidence type="ECO:0000313" key="2">
    <source>
        <dbReference type="EMBL" id="ANP47189.1"/>
    </source>
</evidence>
<gene>
    <name evidence="2" type="ORF">ATE48_15325</name>
</gene>
<sequence>MSVWSRIVEMAARAFDPEAEPPEFNEECAPRPNDVGFTAAVIGLAAKMAKADGEATDAELRAAAQVFRPPLGEEEHFRRAFSLAKQTVLGFDSYAKQIGRKYRARPCLLEDVLDGLFHIALADGYVGEAELKYLAEVAHHFGFSEMEFRRIKATNLGPDAGDPYAILGLLPGATMEEVRHAWRRAAAENHPDRMTQRGAPPEFVEIAREKTAAINAAYAKIREELSVDAK</sequence>
<reference evidence="2 3" key="1">
    <citation type="submission" date="2015-11" db="EMBL/GenBank/DDBJ databases">
        <title>Whole-Genome Sequence of Candidatus Oderbacter manganicum from the National Park Lower Oder Valley, Germany.</title>
        <authorList>
            <person name="Braun B."/>
            <person name="Liere K."/>
            <person name="Szewzyk U."/>
        </authorList>
    </citation>
    <scope>NUCLEOTIDE SEQUENCE [LARGE SCALE GENOMIC DNA]</scope>
    <source>
        <strain evidence="2 3">OTSz_A_272</strain>
    </source>
</reference>
<dbReference type="STRING" id="1759059.ATE48_15325"/>
<dbReference type="Proteomes" id="UP000092498">
    <property type="component" value="Chromosome"/>
</dbReference>
<keyword evidence="3" id="KW-1185">Reference proteome</keyword>
<dbReference type="Pfam" id="PF05099">
    <property type="entry name" value="TerB"/>
    <property type="match status" value="1"/>
</dbReference>
<dbReference type="Gene3D" id="1.10.287.110">
    <property type="entry name" value="DnaJ domain"/>
    <property type="match status" value="1"/>
</dbReference>
<evidence type="ECO:0000313" key="3">
    <source>
        <dbReference type="Proteomes" id="UP000092498"/>
    </source>
</evidence>
<dbReference type="SUPFAM" id="SSF158682">
    <property type="entry name" value="TerB-like"/>
    <property type="match status" value="1"/>
</dbReference>
<dbReference type="RefSeq" id="WP_066772983.1">
    <property type="nucleotide sequence ID" value="NZ_CP013244.1"/>
</dbReference>
<dbReference type="CDD" id="cd07316">
    <property type="entry name" value="terB_like_DjlA"/>
    <property type="match status" value="1"/>
</dbReference>
<dbReference type="Gene3D" id="1.10.3680.10">
    <property type="entry name" value="TerB-like"/>
    <property type="match status" value="1"/>
</dbReference>
<dbReference type="PROSITE" id="PS50076">
    <property type="entry name" value="DNAJ_2"/>
    <property type="match status" value="1"/>
</dbReference>
<dbReference type="SUPFAM" id="SSF46565">
    <property type="entry name" value="Chaperone J-domain"/>
    <property type="match status" value="1"/>
</dbReference>
<organism evidence="2 3">
    <name type="scientific">Candidatus Viadribacter manganicus</name>
    <dbReference type="NCBI Taxonomy" id="1759059"/>
    <lineage>
        <taxon>Bacteria</taxon>
        <taxon>Pseudomonadati</taxon>
        <taxon>Pseudomonadota</taxon>
        <taxon>Alphaproteobacteria</taxon>
        <taxon>Hyphomonadales</taxon>
        <taxon>Hyphomonadaceae</taxon>
        <taxon>Candidatus Viadribacter</taxon>
    </lineage>
</organism>
<dbReference type="InterPro" id="IPR001623">
    <property type="entry name" value="DnaJ_domain"/>
</dbReference>
<feature type="domain" description="J" evidence="1">
    <location>
        <begin position="162"/>
        <end position="230"/>
    </location>
</feature>
<evidence type="ECO:0000259" key="1">
    <source>
        <dbReference type="PROSITE" id="PS50076"/>
    </source>
</evidence>
<dbReference type="EMBL" id="CP013244">
    <property type="protein sequence ID" value="ANP47189.1"/>
    <property type="molecule type" value="Genomic_DNA"/>
</dbReference>
<protein>
    <submittedName>
        <fullName evidence="2">Molecular chaperone DjlA</fullName>
    </submittedName>
</protein>
<accession>A0A1B1AKT8</accession>
<dbReference type="Pfam" id="PF00226">
    <property type="entry name" value="DnaJ"/>
    <property type="match status" value="1"/>
</dbReference>
<dbReference type="InParanoid" id="A0A1B1AKT8"/>
<dbReference type="InterPro" id="IPR029024">
    <property type="entry name" value="TerB-like"/>
</dbReference>
<dbReference type="CDD" id="cd06257">
    <property type="entry name" value="DnaJ"/>
    <property type="match status" value="1"/>
</dbReference>
<name>A0A1B1AKT8_9PROT</name>
<dbReference type="InterPro" id="IPR036869">
    <property type="entry name" value="J_dom_sf"/>
</dbReference>
<dbReference type="InterPro" id="IPR007791">
    <property type="entry name" value="DjlA_N"/>
</dbReference>